<feature type="transmembrane region" description="Helical" evidence="12">
    <location>
        <begin position="121"/>
        <end position="141"/>
    </location>
</feature>
<dbReference type="RefSeq" id="WP_066381807.1">
    <property type="nucleotide sequence ID" value="NZ_LTAZ01000004.1"/>
</dbReference>
<comment type="subcellular location">
    <subcellularLocation>
        <location evidence="1">Cell membrane</location>
        <topology evidence="1">Multi-pass membrane protein</topology>
    </subcellularLocation>
</comment>
<evidence type="ECO:0000313" key="14">
    <source>
        <dbReference type="Proteomes" id="UP000075321"/>
    </source>
</evidence>
<feature type="transmembrane region" description="Helical" evidence="12">
    <location>
        <begin position="153"/>
        <end position="172"/>
    </location>
</feature>
<name>A0A151AGV5_9EURY</name>
<sequence>MTLREILVAVAAGVVQGFVEWLPISSSGNLSLFLTALGTAPDIAVRLALFLQMGTTLSATIYYRGTIRDAIANAPGWRPRRAFADANAETSFIIVATAMTGLVGIPIYITLIDLASDLTGGAFVALIGFLLVLTGLLQRATDAVSLGDRGTPSLVDAILVGAFQGVTILPGISRSGTTASVLLFRGYEGPAAFRLSFLLSIPAGIGAGLLILADDGLPTTGLEALVALAVSAVVGYAMIDAIMRVVNEVAFWFVCVVLGGLAVLGGGLTMVI</sequence>
<evidence type="ECO:0000256" key="5">
    <source>
        <dbReference type="ARBA" id="ARBA00022475"/>
    </source>
</evidence>
<evidence type="ECO:0000256" key="4">
    <source>
        <dbReference type="ARBA" id="ARBA00021581"/>
    </source>
</evidence>
<accession>A0A151AGV5</accession>
<proteinExistence type="inferred from homology"/>
<feature type="transmembrane region" description="Helical" evidence="12">
    <location>
        <begin position="86"/>
        <end position="109"/>
    </location>
</feature>
<dbReference type="InterPro" id="IPR003824">
    <property type="entry name" value="UppP"/>
</dbReference>
<dbReference type="PANTHER" id="PTHR30622:SF2">
    <property type="entry name" value="UNDECAPRENYL-DIPHOSPHATASE"/>
    <property type="match status" value="1"/>
</dbReference>
<keyword evidence="7 13" id="KW-0378">Hydrolase</keyword>
<evidence type="ECO:0000256" key="12">
    <source>
        <dbReference type="SAM" id="Phobius"/>
    </source>
</evidence>
<dbReference type="Pfam" id="PF02673">
    <property type="entry name" value="BacA"/>
    <property type="match status" value="1"/>
</dbReference>
<feature type="transmembrane region" description="Helical" evidence="12">
    <location>
        <begin position="44"/>
        <end position="65"/>
    </location>
</feature>
<organism evidence="13 14">
    <name type="scientific">Halalkalicoccus paucihalophilus</name>
    <dbReference type="NCBI Taxonomy" id="1008153"/>
    <lineage>
        <taxon>Archaea</taxon>
        <taxon>Methanobacteriati</taxon>
        <taxon>Methanobacteriota</taxon>
        <taxon>Stenosarchaea group</taxon>
        <taxon>Halobacteria</taxon>
        <taxon>Halobacteriales</taxon>
        <taxon>Halococcaceae</taxon>
        <taxon>Halalkalicoccus</taxon>
    </lineage>
</organism>
<evidence type="ECO:0000256" key="3">
    <source>
        <dbReference type="ARBA" id="ARBA00012374"/>
    </source>
</evidence>
<evidence type="ECO:0000256" key="6">
    <source>
        <dbReference type="ARBA" id="ARBA00022692"/>
    </source>
</evidence>
<feature type="transmembrane region" description="Helical" evidence="12">
    <location>
        <begin position="7"/>
        <end position="24"/>
    </location>
</feature>
<dbReference type="EMBL" id="LTAZ01000004">
    <property type="protein sequence ID" value="KYH26800.1"/>
    <property type="molecule type" value="Genomic_DNA"/>
</dbReference>
<feature type="transmembrane region" description="Helical" evidence="12">
    <location>
        <begin position="224"/>
        <end position="243"/>
    </location>
</feature>
<evidence type="ECO:0000256" key="9">
    <source>
        <dbReference type="ARBA" id="ARBA00023136"/>
    </source>
</evidence>
<dbReference type="Proteomes" id="UP000075321">
    <property type="component" value="Unassembled WGS sequence"/>
</dbReference>
<evidence type="ECO:0000313" key="13">
    <source>
        <dbReference type="EMBL" id="KYH26800.1"/>
    </source>
</evidence>
<keyword evidence="8 12" id="KW-1133">Transmembrane helix</keyword>
<evidence type="ECO:0000256" key="7">
    <source>
        <dbReference type="ARBA" id="ARBA00022801"/>
    </source>
</evidence>
<keyword evidence="14" id="KW-1185">Reference proteome</keyword>
<evidence type="ECO:0000256" key="2">
    <source>
        <dbReference type="ARBA" id="ARBA00010621"/>
    </source>
</evidence>
<dbReference type="GO" id="GO:0050380">
    <property type="term" value="F:undecaprenyl-diphosphatase activity"/>
    <property type="evidence" value="ECO:0007669"/>
    <property type="project" value="UniProtKB-EC"/>
</dbReference>
<evidence type="ECO:0000256" key="8">
    <source>
        <dbReference type="ARBA" id="ARBA00022989"/>
    </source>
</evidence>
<dbReference type="PATRIC" id="fig|1008153.3.peg.1938"/>
<keyword evidence="5" id="KW-1003">Cell membrane</keyword>
<dbReference type="PANTHER" id="PTHR30622">
    <property type="entry name" value="UNDECAPRENYL-DIPHOSPHATASE"/>
    <property type="match status" value="1"/>
</dbReference>
<dbReference type="GO" id="GO:0005886">
    <property type="term" value="C:plasma membrane"/>
    <property type="evidence" value="ECO:0007669"/>
    <property type="project" value="UniProtKB-SubCell"/>
</dbReference>
<feature type="transmembrane region" description="Helical" evidence="12">
    <location>
        <begin position="192"/>
        <end position="212"/>
    </location>
</feature>
<reference evidence="13 14" key="1">
    <citation type="submission" date="2016-02" db="EMBL/GenBank/DDBJ databases">
        <title>Genome sequence of Halalkalicoccus paucihalophilus DSM 24557.</title>
        <authorList>
            <person name="Poehlein A."/>
            <person name="Daniel R."/>
        </authorList>
    </citation>
    <scope>NUCLEOTIDE SEQUENCE [LARGE SCALE GENOMIC DNA]</scope>
    <source>
        <strain evidence="13 14">DSM 24557</strain>
    </source>
</reference>
<feature type="transmembrane region" description="Helical" evidence="12">
    <location>
        <begin position="249"/>
        <end position="271"/>
    </location>
</feature>
<evidence type="ECO:0000256" key="11">
    <source>
        <dbReference type="ARBA" id="ARBA00047594"/>
    </source>
</evidence>
<dbReference type="EC" id="3.6.1.27" evidence="3"/>
<dbReference type="AlphaFoldDB" id="A0A151AGV5"/>
<dbReference type="OrthoDB" id="65864at2157"/>
<protein>
    <recommendedName>
        <fullName evidence="4">Undecaprenyl-diphosphatase</fullName>
        <ecNumber evidence="3">3.6.1.27</ecNumber>
    </recommendedName>
    <alternativeName>
        <fullName evidence="10">Undecaprenyl pyrophosphate phosphatase</fullName>
    </alternativeName>
</protein>
<comment type="catalytic activity">
    <reaction evidence="11">
        <text>di-trans,octa-cis-undecaprenyl diphosphate + H2O = di-trans,octa-cis-undecaprenyl phosphate + phosphate + H(+)</text>
        <dbReference type="Rhea" id="RHEA:28094"/>
        <dbReference type="ChEBI" id="CHEBI:15377"/>
        <dbReference type="ChEBI" id="CHEBI:15378"/>
        <dbReference type="ChEBI" id="CHEBI:43474"/>
        <dbReference type="ChEBI" id="CHEBI:58405"/>
        <dbReference type="ChEBI" id="CHEBI:60392"/>
        <dbReference type="EC" id="3.6.1.27"/>
    </reaction>
</comment>
<keyword evidence="9 12" id="KW-0472">Membrane</keyword>
<comment type="caution">
    <text evidence="13">The sequence shown here is derived from an EMBL/GenBank/DDBJ whole genome shotgun (WGS) entry which is preliminary data.</text>
</comment>
<gene>
    <name evidence="13" type="primary">uppP</name>
    <name evidence="13" type="ORF">HAPAU_19060</name>
</gene>
<comment type="similarity">
    <text evidence="2">Belongs to the UppP family.</text>
</comment>
<evidence type="ECO:0000256" key="10">
    <source>
        <dbReference type="ARBA" id="ARBA00032707"/>
    </source>
</evidence>
<keyword evidence="6 12" id="KW-0812">Transmembrane</keyword>
<evidence type="ECO:0000256" key="1">
    <source>
        <dbReference type="ARBA" id="ARBA00004651"/>
    </source>
</evidence>